<dbReference type="PANTHER" id="PTHR45667">
    <property type="entry name" value="S-ADENOSYLMETHIONINE MITOCHONDRIAL CARRIER PROTEIN"/>
    <property type="match status" value="1"/>
</dbReference>
<comment type="caution">
    <text evidence="13">The sequence shown here is derived from an EMBL/GenBank/DDBJ whole genome shotgun (WGS) entry which is preliminary data.</text>
</comment>
<reference evidence="13 14" key="1">
    <citation type="submission" date="2023-08" db="EMBL/GenBank/DDBJ databases">
        <title>Black Yeasts Isolated from many extreme environments.</title>
        <authorList>
            <person name="Coleine C."/>
            <person name="Stajich J.E."/>
            <person name="Selbmann L."/>
        </authorList>
    </citation>
    <scope>NUCLEOTIDE SEQUENCE [LARGE SCALE GENOMIC DNA]</scope>
    <source>
        <strain evidence="13 14">CCFEE 5910</strain>
    </source>
</reference>
<feature type="transmembrane region" description="Helical" evidence="12">
    <location>
        <begin position="113"/>
        <end position="131"/>
    </location>
</feature>
<evidence type="ECO:0000256" key="8">
    <source>
        <dbReference type="ARBA" id="ARBA00023128"/>
    </source>
</evidence>
<accession>A0AAN7T000</accession>
<feature type="repeat" description="Solcar" evidence="10">
    <location>
        <begin position="110"/>
        <end position="204"/>
    </location>
</feature>
<protein>
    <recommendedName>
        <fullName evidence="15">Mitochondrial carrier protein</fullName>
    </recommendedName>
</protein>
<dbReference type="InterPro" id="IPR018108">
    <property type="entry name" value="MCP_transmembrane"/>
</dbReference>
<comment type="similarity">
    <text evidence="2 11">Belongs to the mitochondrial carrier (TC 2.A.29) family.</text>
</comment>
<evidence type="ECO:0000256" key="4">
    <source>
        <dbReference type="ARBA" id="ARBA00022692"/>
    </source>
</evidence>
<dbReference type="AlphaFoldDB" id="A0AAN7T000"/>
<dbReference type="PROSITE" id="PS50920">
    <property type="entry name" value="SOLCAR"/>
    <property type="match status" value="3"/>
</dbReference>
<evidence type="ECO:0000256" key="9">
    <source>
        <dbReference type="ARBA" id="ARBA00023136"/>
    </source>
</evidence>
<dbReference type="GO" id="GO:0005743">
    <property type="term" value="C:mitochondrial inner membrane"/>
    <property type="evidence" value="ECO:0007669"/>
    <property type="project" value="UniProtKB-SubCell"/>
</dbReference>
<evidence type="ECO:0000256" key="12">
    <source>
        <dbReference type="SAM" id="Phobius"/>
    </source>
</evidence>
<evidence type="ECO:0000256" key="1">
    <source>
        <dbReference type="ARBA" id="ARBA00004448"/>
    </source>
</evidence>
<dbReference type="Pfam" id="PF00153">
    <property type="entry name" value="Mito_carr"/>
    <property type="match status" value="3"/>
</dbReference>
<evidence type="ECO:0000256" key="7">
    <source>
        <dbReference type="ARBA" id="ARBA00022989"/>
    </source>
</evidence>
<evidence type="ECO:0000256" key="6">
    <source>
        <dbReference type="ARBA" id="ARBA00022792"/>
    </source>
</evidence>
<proteinExistence type="inferred from homology"/>
<keyword evidence="9 10" id="KW-0472">Membrane</keyword>
<evidence type="ECO:0000313" key="14">
    <source>
        <dbReference type="Proteomes" id="UP001309876"/>
    </source>
</evidence>
<evidence type="ECO:0000256" key="11">
    <source>
        <dbReference type="RuleBase" id="RU000488"/>
    </source>
</evidence>
<keyword evidence="6" id="KW-0999">Mitochondrion inner membrane</keyword>
<dbReference type="InterPro" id="IPR023395">
    <property type="entry name" value="MCP_dom_sf"/>
</dbReference>
<evidence type="ECO:0000256" key="3">
    <source>
        <dbReference type="ARBA" id="ARBA00022448"/>
    </source>
</evidence>
<dbReference type="EMBL" id="JAVRRJ010000003">
    <property type="protein sequence ID" value="KAK5086291.1"/>
    <property type="molecule type" value="Genomic_DNA"/>
</dbReference>
<dbReference type="PRINTS" id="PR00926">
    <property type="entry name" value="MITOCARRIER"/>
</dbReference>
<dbReference type="InterPro" id="IPR002067">
    <property type="entry name" value="MCP"/>
</dbReference>
<dbReference type="Gene3D" id="1.50.40.10">
    <property type="entry name" value="Mitochondrial carrier domain"/>
    <property type="match status" value="2"/>
</dbReference>
<dbReference type="GO" id="GO:0055085">
    <property type="term" value="P:transmembrane transport"/>
    <property type="evidence" value="ECO:0007669"/>
    <property type="project" value="InterPro"/>
</dbReference>
<evidence type="ECO:0000256" key="5">
    <source>
        <dbReference type="ARBA" id="ARBA00022737"/>
    </source>
</evidence>
<comment type="subcellular location">
    <subcellularLocation>
        <location evidence="1">Mitochondrion inner membrane</location>
        <topology evidence="1">Multi-pass membrane protein</topology>
    </subcellularLocation>
</comment>
<keyword evidence="4 10" id="KW-0812">Transmembrane</keyword>
<dbReference type="SUPFAM" id="SSF103506">
    <property type="entry name" value="Mitochondrial carrier"/>
    <property type="match status" value="1"/>
</dbReference>
<dbReference type="FunFam" id="1.50.40.10:FF:000095">
    <property type="entry name" value="Mitochondrial carrier protein"/>
    <property type="match status" value="1"/>
</dbReference>
<keyword evidence="7 12" id="KW-1133">Transmembrane helix</keyword>
<keyword evidence="3 11" id="KW-0813">Transport</keyword>
<feature type="transmembrane region" description="Helical" evidence="12">
    <location>
        <begin position="74"/>
        <end position="93"/>
    </location>
</feature>
<keyword evidence="14" id="KW-1185">Reference proteome</keyword>
<organism evidence="13 14">
    <name type="scientific">Lithohypha guttulata</name>
    <dbReference type="NCBI Taxonomy" id="1690604"/>
    <lineage>
        <taxon>Eukaryota</taxon>
        <taxon>Fungi</taxon>
        <taxon>Dikarya</taxon>
        <taxon>Ascomycota</taxon>
        <taxon>Pezizomycotina</taxon>
        <taxon>Eurotiomycetes</taxon>
        <taxon>Chaetothyriomycetidae</taxon>
        <taxon>Chaetothyriales</taxon>
        <taxon>Trichomeriaceae</taxon>
        <taxon>Lithohypha</taxon>
    </lineage>
</organism>
<feature type="repeat" description="Solcar" evidence="10">
    <location>
        <begin position="214"/>
        <end position="339"/>
    </location>
</feature>
<keyword evidence="8" id="KW-0496">Mitochondrion</keyword>
<gene>
    <name evidence="13" type="ORF">LTR05_003459</name>
</gene>
<dbReference type="Proteomes" id="UP001309876">
    <property type="component" value="Unassembled WGS sequence"/>
</dbReference>
<name>A0AAN7T000_9EURO</name>
<evidence type="ECO:0000256" key="10">
    <source>
        <dbReference type="PROSITE-ProRule" id="PRU00282"/>
    </source>
</evidence>
<evidence type="ECO:0000256" key="2">
    <source>
        <dbReference type="ARBA" id="ARBA00006375"/>
    </source>
</evidence>
<sequence length="353" mass="39131">MAEITEEEDLEMKRPPYLHAMLAGGIGGTSGDILMHSLDTVKTRQQGDPHWPPKYRSLGDAYLKIFRQEGVRRGLYGGFTAAMLGSFPGTVVFFGCYESCKRAMLDRGISPSFTYLASGFLADFVASVIYVPSEVLKTRLQLQGRYKNPYFISGYNYRSTWDAARTIARVEGVPALYSGYKATIIRDLPFSAFQFALYEQFRRVAVQSTGSHDLGFGWEVTTAVSAGGIAGAVTCPLDVVKTRIQTQITPDSHEQSSQPAKLEKVVSVVKEQKRHIHSGPRTVPTTVPTLDTSSILTGLKMIYKTEGVGGWFRGVGPRTVWTSVQSGTMLVMYQYLLKQFERMSEKKESPSVI</sequence>
<keyword evidence="5" id="KW-0677">Repeat</keyword>
<evidence type="ECO:0008006" key="15">
    <source>
        <dbReference type="Google" id="ProtNLM"/>
    </source>
</evidence>
<evidence type="ECO:0000313" key="13">
    <source>
        <dbReference type="EMBL" id="KAK5086291.1"/>
    </source>
</evidence>
<feature type="repeat" description="Solcar" evidence="10">
    <location>
        <begin position="15"/>
        <end position="103"/>
    </location>
</feature>